<reference evidence="2" key="2">
    <citation type="submission" date="2020-09" db="EMBL/GenBank/DDBJ databases">
        <authorList>
            <person name="Sun Q."/>
            <person name="Ohkuma M."/>
        </authorList>
    </citation>
    <scope>NUCLEOTIDE SEQUENCE</scope>
    <source>
        <strain evidence="2">JCM 31311</strain>
    </source>
</reference>
<dbReference type="InterPro" id="IPR003812">
    <property type="entry name" value="Fido"/>
</dbReference>
<evidence type="ECO:0000313" key="2">
    <source>
        <dbReference type="EMBL" id="GGR37898.1"/>
    </source>
</evidence>
<dbReference type="InterPro" id="IPR040198">
    <property type="entry name" value="Fido_containing"/>
</dbReference>
<dbReference type="InterPro" id="IPR036597">
    <property type="entry name" value="Fido-like_dom_sf"/>
</dbReference>
<dbReference type="Proteomes" id="UP000603865">
    <property type="component" value="Unassembled WGS sequence"/>
</dbReference>
<dbReference type="PROSITE" id="PS51459">
    <property type="entry name" value="FIDO"/>
    <property type="match status" value="1"/>
</dbReference>
<dbReference type="PANTHER" id="PTHR13504:SF38">
    <property type="entry name" value="FIDO DOMAIN-CONTAINING PROTEIN"/>
    <property type="match status" value="1"/>
</dbReference>
<sequence>MGARDSNGRLFRPDEVQRLQQALFLLTSGIVQVPAPALTRTLLLDWHTTLSAGLSSMQPGILRRGDITFGSYYGTVPSLINTEIADLIERVNTSISELLVEAEVGLKINPADVIDIGVLLHAELIRIHPFEDGNGRLARAAHTWVHALFNLPIPVWIPGTPYYDALASAIRFRRYAAMQDYVLRCMGR</sequence>
<dbReference type="PANTHER" id="PTHR13504">
    <property type="entry name" value="FIDO DOMAIN-CONTAINING PROTEIN DDB_G0283145"/>
    <property type="match status" value="1"/>
</dbReference>
<accession>A0A918FHH1</accession>
<dbReference type="EMBL" id="BMQL01000082">
    <property type="protein sequence ID" value="GGR37898.1"/>
    <property type="molecule type" value="Genomic_DNA"/>
</dbReference>
<gene>
    <name evidence="2" type="ORF">GCM10008957_53990</name>
</gene>
<keyword evidence="3" id="KW-1185">Reference proteome</keyword>
<dbReference type="SUPFAM" id="SSF140931">
    <property type="entry name" value="Fic-like"/>
    <property type="match status" value="1"/>
</dbReference>
<organism evidence="2 3">
    <name type="scientific">Deinococcus ruber</name>
    <dbReference type="NCBI Taxonomy" id="1848197"/>
    <lineage>
        <taxon>Bacteria</taxon>
        <taxon>Thermotogati</taxon>
        <taxon>Deinococcota</taxon>
        <taxon>Deinococci</taxon>
        <taxon>Deinococcales</taxon>
        <taxon>Deinococcaceae</taxon>
        <taxon>Deinococcus</taxon>
    </lineage>
</organism>
<dbReference type="AlphaFoldDB" id="A0A918FHH1"/>
<evidence type="ECO:0000313" key="3">
    <source>
        <dbReference type="Proteomes" id="UP000603865"/>
    </source>
</evidence>
<dbReference type="Gene3D" id="1.10.3290.10">
    <property type="entry name" value="Fido-like domain"/>
    <property type="match status" value="1"/>
</dbReference>
<comment type="caution">
    <text evidence="2">The sequence shown here is derived from an EMBL/GenBank/DDBJ whole genome shotgun (WGS) entry which is preliminary data.</text>
</comment>
<feature type="domain" description="Fido" evidence="1">
    <location>
        <begin position="38"/>
        <end position="184"/>
    </location>
</feature>
<evidence type="ECO:0000259" key="1">
    <source>
        <dbReference type="PROSITE" id="PS51459"/>
    </source>
</evidence>
<proteinExistence type="predicted"/>
<name>A0A918FHH1_9DEIO</name>
<reference evidence="2" key="1">
    <citation type="journal article" date="2014" name="Int. J. Syst. Evol. Microbiol.">
        <title>Complete genome sequence of Corynebacterium casei LMG S-19264T (=DSM 44701T), isolated from a smear-ripened cheese.</title>
        <authorList>
            <consortium name="US DOE Joint Genome Institute (JGI-PGF)"/>
            <person name="Walter F."/>
            <person name="Albersmeier A."/>
            <person name="Kalinowski J."/>
            <person name="Ruckert C."/>
        </authorList>
    </citation>
    <scope>NUCLEOTIDE SEQUENCE</scope>
    <source>
        <strain evidence="2">JCM 31311</strain>
    </source>
</reference>
<dbReference type="Pfam" id="PF02661">
    <property type="entry name" value="Fic"/>
    <property type="match status" value="1"/>
</dbReference>
<protein>
    <recommendedName>
        <fullName evidence="1">Fido domain-containing protein</fullName>
    </recommendedName>
</protein>